<keyword evidence="4 10" id="KW-0067">ATP-binding</keyword>
<dbReference type="SMART" id="SM00382">
    <property type="entry name" value="AAA"/>
    <property type="match status" value="1"/>
</dbReference>
<dbReference type="InterPro" id="IPR017871">
    <property type="entry name" value="ABC_transporter-like_CS"/>
</dbReference>
<dbReference type="PANTHER" id="PTHR43394:SF1">
    <property type="entry name" value="ATP-BINDING CASSETTE SUB-FAMILY B MEMBER 10, MITOCHONDRIAL"/>
    <property type="match status" value="1"/>
</dbReference>
<dbReference type="GO" id="GO:0015421">
    <property type="term" value="F:ABC-type oligopeptide transporter activity"/>
    <property type="evidence" value="ECO:0007669"/>
    <property type="project" value="TreeGrafter"/>
</dbReference>
<name>A0A7G1G494_9BACT</name>
<evidence type="ECO:0000256" key="2">
    <source>
        <dbReference type="ARBA" id="ARBA00022692"/>
    </source>
</evidence>
<dbReference type="InterPro" id="IPR003439">
    <property type="entry name" value="ABC_transporter-like_ATP-bd"/>
</dbReference>
<dbReference type="CDD" id="cd03228">
    <property type="entry name" value="ABCC_MRP_Like"/>
    <property type="match status" value="1"/>
</dbReference>
<dbReference type="GO" id="GO:0016887">
    <property type="term" value="F:ATP hydrolysis activity"/>
    <property type="evidence" value="ECO:0007669"/>
    <property type="project" value="InterPro"/>
</dbReference>
<feature type="transmembrane region" description="Helical" evidence="7">
    <location>
        <begin position="164"/>
        <end position="182"/>
    </location>
</feature>
<proteinExistence type="predicted"/>
<evidence type="ECO:0000259" key="8">
    <source>
        <dbReference type="PROSITE" id="PS50893"/>
    </source>
</evidence>
<dbReference type="InterPro" id="IPR027417">
    <property type="entry name" value="P-loop_NTPase"/>
</dbReference>
<dbReference type="SUPFAM" id="SSF90123">
    <property type="entry name" value="ABC transporter transmembrane region"/>
    <property type="match status" value="1"/>
</dbReference>
<dbReference type="GO" id="GO:0005524">
    <property type="term" value="F:ATP binding"/>
    <property type="evidence" value="ECO:0007669"/>
    <property type="project" value="UniProtKB-KW"/>
</dbReference>
<evidence type="ECO:0000256" key="4">
    <source>
        <dbReference type="ARBA" id="ARBA00022840"/>
    </source>
</evidence>
<feature type="transmembrane region" description="Helical" evidence="7">
    <location>
        <begin position="62"/>
        <end position="86"/>
    </location>
</feature>
<sequence>MNKKKINIFHVFVDIIKISPIKFFSQYFFSVLDAIFLGLTTYQMQKVFDSVIGINNKNLKNIIVELIYLTVFIIISEVSSGISEYFGEYYHDMTLKTLLKNLNLKIAKISPNFFNNSENRDFVNSAIVGAKSVRRVLNVIMDLLFLYLPYYLFIEIYLVSLNPILGISMLFIFFPVLFSQIIKKSYYEKLEENHAPLRRKKNIYSSYIKNKNYLKETRTLNAINYIFKLFNKTSNEYHNLRLIYQKKVNKIDSISKLMTIIGYIGVLGLTIYLIMKNEITIGTFAAVYISLSNLFGLMEEIFEYRLGDSIAVYGKVKKYINFLNLIENSKKNKRLKNIVEEIKSIELKNVSFTYPTGKEAIKNINLKIKKGDRIAVIGKNGAGKTTLSKLILGLYKPTSGEICYNEVPSSLLSLKSIRNKGTAVFQKFNRYKITLKENIAISNIKNKNEEDKIEDILNSVGINSLDKKFIKGLNTVLSKEFEGTELSGGQWQKVAIARGIFKNYDIIVLDEPTAALDPISENELYEKFEEISKNKIAIIITHRLASIKYCNKIIIMDNKKIVDVGEHSELLKNSVYYKKLWYSQSELYEKCDRI</sequence>
<feature type="transmembrane region" description="Helical" evidence="7">
    <location>
        <begin position="257"/>
        <end position="275"/>
    </location>
</feature>
<dbReference type="KEGG" id="ocy:OSSY52_13120"/>
<dbReference type="PROSITE" id="PS50893">
    <property type="entry name" value="ABC_TRANSPORTER_2"/>
    <property type="match status" value="1"/>
</dbReference>
<dbReference type="GO" id="GO:0005886">
    <property type="term" value="C:plasma membrane"/>
    <property type="evidence" value="ECO:0007669"/>
    <property type="project" value="UniProtKB-SubCell"/>
</dbReference>
<dbReference type="InterPro" id="IPR011527">
    <property type="entry name" value="ABC1_TM_dom"/>
</dbReference>
<dbReference type="InParanoid" id="A0A7G1G494"/>
<evidence type="ECO:0000259" key="9">
    <source>
        <dbReference type="PROSITE" id="PS50929"/>
    </source>
</evidence>
<dbReference type="Pfam" id="PF00664">
    <property type="entry name" value="ABC_membrane"/>
    <property type="match status" value="1"/>
</dbReference>
<keyword evidence="5 7" id="KW-1133">Transmembrane helix</keyword>
<feature type="domain" description="ABC transmembrane type-1" evidence="9">
    <location>
        <begin position="28"/>
        <end position="302"/>
    </location>
</feature>
<organism evidence="10 11">
    <name type="scientific">Tepiditoga spiralis</name>
    <dbReference type="NCBI Taxonomy" id="2108365"/>
    <lineage>
        <taxon>Bacteria</taxon>
        <taxon>Thermotogati</taxon>
        <taxon>Thermotogota</taxon>
        <taxon>Thermotogae</taxon>
        <taxon>Petrotogales</taxon>
        <taxon>Petrotogaceae</taxon>
        <taxon>Tepiditoga</taxon>
    </lineage>
</organism>
<feature type="transmembrane region" description="Helical" evidence="7">
    <location>
        <begin position="139"/>
        <end position="158"/>
    </location>
</feature>
<evidence type="ECO:0000256" key="3">
    <source>
        <dbReference type="ARBA" id="ARBA00022741"/>
    </source>
</evidence>
<keyword evidence="2 7" id="KW-0812">Transmembrane</keyword>
<dbReference type="PANTHER" id="PTHR43394">
    <property type="entry name" value="ATP-DEPENDENT PERMEASE MDL1, MITOCHONDRIAL"/>
    <property type="match status" value="1"/>
</dbReference>
<accession>A0A7G1G494</accession>
<evidence type="ECO:0000256" key="7">
    <source>
        <dbReference type="SAM" id="Phobius"/>
    </source>
</evidence>
<keyword evidence="3" id="KW-0547">Nucleotide-binding</keyword>
<gene>
    <name evidence="10" type="ORF">OSSY52_13120</name>
</gene>
<evidence type="ECO:0000256" key="6">
    <source>
        <dbReference type="ARBA" id="ARBA00023136"/>
    </source>
</evidence>
<evidence type="ECO:0000313" key="11">
    <source>
        <dbReference type="Proteomes" id="UP000516361"/>
    </source>
</evidence>
<dbReference type="PROSITE" id="PS00211">
    <property type="entry name" value="ABC_TRANSPORTER_1"/>
    <property type="match status" value="1"/>
</dbReference>
<dbReference type="InterPro" id="IPR039421">
    <property type="entry name" value="Type_1_exporter"/>
</dbReference>
<dbReference type="Gene3D" id="3.40.50.300">
    <property type="entry name" value="P-loop containing nucleotide triphosphate hydrolases"/>
    <property type="match status" value="1"/>
</dbReference>
<dbReference type="InterPro" id="IPR036640">
    <property type="entry name" value="ABC1_TM_sf"/>
</dbReference>
<evidence type="ECO:0000256" key="1">
    <source>
        <dbReference type="ARBA" id="ARBA00004651"/>
    </source>
</evidence>
<evidence type="ECO:0000256" key="5">
    <source>
        <dbReference type="ARBA" id="ARBA00022989"/>
    </source>
</evidence>
<dbReference type="SUPFAM" id="SSF52540">
    <property type="entry name" value="P-loop containing nucleoside triphosphate hydrolases"/>
    <property type="match status" value="1"/>
</dbReference>
<dbReference type="AlphaFoldDB" id="A0A7G1G494"/>
<keyword evidence="11" id="KW-1185">Reference proteome</keyword>
<reference evidence="10 11" key="1">
    <citation type="submission" date="2018-06" db="EMBL/GenBank/DDBJ databases">
        <title>Genome sequencing of Oceanotoga sp. sy52.</title>
        <authorList>
            <person name="Mori K."/>
        </authorList>
    </citation>
    <scope>NUCLEOTIDE SEQUENCE [LARGE SCALE GENOMIC DNA]</scope>
    <source>
        <strain evidence="11">sy52</strain>
    </source>
</reference>
<comment type="subcellular location">
    <subcellularLocation>
        <location evidence="1">Cell membrane</location>
        <topology evidence="1">Multi-pass membrane protein</topology>
    </subcellularLocation>
</comment>
<dbReference type="Pfam" id="PF00005">
    <property type="entry name" value="ABC_tran"/>
    <property type="match status" value="1"/>
</dbReference>
<dbReference type="EMBL" id="AP018712">
    <property type="protein sequence ID" value="BBE31171.1"/>
    <property type="molecule type" value="Genomic_DNA"/>
</dbReference>
<feature type="transmembrane region" description="Helical" evidence="7">
    <location>
        <begin position="21"/>
        <end position="42"/>
    </location>
</feature>
<dbReference type="Gene3D" id="1.20.1560.10">
    <property type="entry name" value="ABC transporter type 1, transmembrane domain"/>
    <property type="match status" value="1"/>
</dbReference>
<dbReference type="PROSITE" id="PS50929">
    <property type="entry name" value="ABC_TM1F"/>
    <property type="match status" value="1"/>
</dbReference>
<evidence type="ECO:0000313" key="10">
    <source>
        <dbReference type="EMBL" id="BBE31171.1"/>
    </source>
</evidence>
<keyword evidence="6 7" id="KW-0472">Membrane</keyword>
<protein>
    <submittedName>
        <fullName evidence="10">ABC transporter ATP-binding protein</fullName>
    </submittedName>
</protein>
<feature type="domain" description="ABC transporter" evidence="8">
    <location>
        <begin position="345"/>
        <end position="583"/>
    </location>
</feature>
<dbReference type="Proteomes" id="UP000516361">
    <property type="component" value="Chromosome"/>
</dbReference>
<dbReference type="InterPro" id="IPR003593">
    <property type="entry name" value="AAA+_ATPase"/>
</dbReference>